<evidence type="ECO:0000313" key="2">
    <source>
        <dbReference type="Proteomes" id="UP001054837"/>
    </source>
</evidence>
<accession>A0AAV4QYL1</accession>
<evidence type="ECO:0000313" key="1">
    <source>
        <dbReference type="EMBL" id="GIY13936.1"/>
    </source>
</evidence>
<gene>
    <name evidence="1" type="ORF">CDAR_499941</name>
</gene>
<dbReference type="GO" id="GO:0003676">
    <property type="term" value="F:nucleic acid binding"/>
    <property type="evidence" value="ECO:0007669"/>
    <property type="project" value="InterPro"/>
</dbReference>
<sequence>MGKVLKFFVSAEYPCRHPTVGHHSETSSTCSPSEVLQKRHARSIQYLELEEPPGRNASLIGLSLNQIMKDSRFLQMVPKTGSAFVVYQDGEEISHVSVRLNDEATVCLAELSAIHLAVNYVLDHGITNAEIISDSSEEVDGVKLLFNTIGKLV</sequence>
<reference evidence="1 2" key="1">
    <citation type="submission" date="2021-06" db="EMBL/GenBank/DDBJ databases">
        <title>Caerostris darwini draft genome.</title>
        <authorList>
            <person name="Kono N."/>
            <person name="Arakawa K."/>
        </authorList>
    </citation>
    <scope>NUCLEOTIDE SEQUENCE [LARGE SCALE GENOMIC DNA]</scope>
</reference>
<proteinExistence type="predicted"/>
<dbReference type="SUPFAM" id="SSF53098">
    <property type="entry name" value="Ribonuclease H-like"/>
    <property type="match status" value="1"/>
</dbReference>
<dbReference type="InterPro" id="IPR012337">
    <property type="entry name" value="RNaseH-like_sf"/>
</dbReference>
<protein>
    <recommendedName>
        <fullName evidence="3">RNase H type-1 domain-containing protein</fullName>
    </recommendedName>
</protein>
<dbReference type="EMBL" id="BPLQ01005294">
    <property type="protein sequence ID" value="GIY13936.1"/>
    <property type="molecule type" value="Genomic_DNA"/>
</dbReference>
<dbReference type="Proteomes" id="UP001054837">
    <property type="component" value="Unassembled WGS sequence"/>
</dbReference>
<organism evidence="1 2">
    <name type="scientific">Caerostris darwini</name>
    <dbReference type="NCBI Taxonomy" id="1538125"/>
    <lineage>
        <taxon>Eukaryota</taxon>
        <taxon>Metazoa</taxon>
        <taxon>Ecdysozoa</taxon>
        <taxon>Arthropoda</taxon>
        <taxon>Chelicerata</taxon>
        <taxon>Arachnida</taxon>
        <taxon>Araneae</taxon>
        <taxon>Araneomorphae</taxon>
        <taxon>Entelegynae</taxon>
        <taxon>Araneoidea</taxon>
        <taxon>Araneidae</taxon>
        <taxon>Caerostris</taxon>
    </lineage>
</organism>
<evidence type="ECO:0008006" key="3">
    <source>
        <dbReference type="Google" id="ProtNLM"/>
    </source>
</evidence>
<dbReference type="Gene3D" id="3.30.420.10">
    <property type="entry name" value="Ribonuclease H-like superfamily/Ribonuclease H"/>
    <property type="match status" value="1"/>
</dbReference>
<dbReference type="AlphaFoldDB" id="A0AAV4QYL1"/>
<comment type="caution">
    <text evidence="1">The sequence shown here is derived from an EMBL/GenBank/DDBJ whole genome shotgun (WGS) entry which is preliminary data.</text>
</comment>
<keyword evidence="2" id="KW-1185">Reference proteome</keyword>
<name>A0AAV4QYL1_9ARAC</name>
<dbReference type="InterPro" id="IPR036397">
    <property type="entry name" value="RNaseH_sf"/>
</dbReference>